<dbReference type="EMBL" id="KN831786">
    <property type="protein sequence ID" value="KIM39347.1"/>
    <property type="molecule type" value="Genomic_DNA"/>
</dbReference>
<proteinExistence type="predicted"/>
<protein>
    <submittedName>
        <fullName evidence="1">Uncharacterized protein</fullName>
    </submittedName>
</protein>
<accession>A0A0C2YE94</accession>
<reference evidence="2" key="2">
    <citation type="submission" date="2015-01" db="EMBL/GenBank/DDBJ databases">
        <title>Evolutionary Origins and Diversification of the Mycorrhizal Mutualists.</title>
        <authorList>
            <consortium name="DOE Joint Genome Institute"/>
            <consortium name="Mycorrhizal Genomics Consortium"/>
            <person name="Kohler A."/>
            <person name="Kuo A."/>
            <person name="Nagy L.G."/>
            <person name="Floudas D."/>
            <person name="Copeland A."/>
            <person name="Barry K.W."/>
            <person name="Cichocki N."/>
            <person name="Veneault-Fourrey C."/>
            <person name="LaButti K."/>
            <person name="Lindquist E.A."/>
            <person name="Lipzen A."/>
            <person name="Lundell T."/>
            <person name="Morin E."/>
            <person name="Murat C."/>
            <person name="Riley R."/>
            <person name="Ohm R."/>
            <person name="Sun H."/>
            <person name="Tunlid A."/>
            <person name="Henrissat B."/>
            <person name="Grigoriev I.V."/>
            <person name="Hibbett D.S."/>
            <person name="Martin F."/>
        </authorList>
    </citation>
    <scope>NUCLEOTIDE SEQUENCE [LARGE SCALE GENOMIC DNA]</scope>
    <source>
        <strain evidence="2">h7</strain>
    </source>
</reference>
<reference evidence="1 2" key="1">
    <citation type="submission" date="2014-04" db="EMBL/GenBank/DDBJ databases">
        <authorList>
            <consortium name="DOE Joint Genome Institute"/>
            <person name="Kuo A."/>
            <person name="Gay G."/>
            <person name="Dore J."/>
            <person name="Kohler A."/>
            <person name="Nagy L.G."/>
            <person name="Floudas D."/>
            <person name="Copeland A."/>
            <person name="Barry K.W."/>
            <person name="Cichocki N."/>
            <person name="Veneault-Fourrey C."/>
            <person name="LaButti K."/>
            <person name="Lindquist E.A."/>
            <person name="Lipzen A."/>
            <person name="Lundell T."/>
            <person name="Morin E."/>
            <person name="Murat C."/>
            <person name="Sun H."/>
            <person name="Tunlid A."/>
            <person name="Henrissat B."/>
            <person name="Grigoriev I.V."/>
            <person name="Hibbett D.S."/>
            <person name="Martin F."/>
            <person name="Nordberg H.P."/>
            <person name="Cantor M.N."/>
            <person name="Hua S.X."/>
        </authorList>
    </citation>
    <scope>NUCLEOTIDE SEQUENCE [LARGE SCALE GENOMIC DNA]</scope>
    <source>
        <strain evidence="2">h7</strain>
    </source>
</reference>
<evidence type="ECO:0000313" key="2">
    <source>
        <dbReference type="Proteomes" id="UP000053424"/>
    </source>
</evidence>
<dbReference type="AlphaFoldDB" id="A0A0C2YE94"/>
<keyword evidence="2" id="KW-1185">Reference proteome</keyword>
<sequence>MPTALSHTPPPSTHPPITRLEAPAATLTALLPKWRTVLHYPSYDYLTTTHHFLTFFTSSDSPQVGFS</sequence>
<dbReference type="Proteomes" id="UP000053424">
    <property type="component" value="Unassembled WGS sequence"/>
</dbReference>
<organism evidence="1 2">
    <name type="scientific">Hebeloma cylindrosporum</name>
    <dbReference type="NCBI Taxonomy" id="76867"/>
    <lineage>
        <taxon>Eukaryota</taxon>
        <taxon>Fungi</taxon>
        <taxon>Dikarya</taxon>
        <taxon>Basidiomycota</taxon>
        <taxon>Agaricomycotina</taxon>
        <taxon>Agaricomycetes</taxon>
        <taxon>Agaricomycetidae</taxon>
        <taxon>Agaricales</taxon>
        <taxon>Agaricineae</taxon>
        <taxon>Hymenogastraceae</taxon>
        <taxon>Hebeloma</taxon>
    </lineage>
</organism>
<evidence type="ECO:0000313" key="1">
    <source>
        <dbReference type="EMBL" id="KIM39347.1"/>
    </source>
</evidence>
<name>A0A0C2YE94_HEBCY</name>
<gene>
    <name evidence="1" type="ORF">M413DRAFT_29505</name>
</gene>
<dbReference type="HOGENOM" id="CLU_2812653_0_0_1"/>